<dbReference type="GeneID" id="30159342"/>
<name>A0A1E3HB13_9TREE</name>
<dbReference type="AlphaFoldDB" id="A0A1E3HB13"/>
<comment type="caution">
    <text evidence="2">The sequence shown here is derived from an EMBL/GenBank/DDBJ whole genome shotgun (WGS) entry which is preliminary data.</text>
</comment>
<protein>
    <submittedName>
        <fullName evidence="2">Uncharacterized protein</fullName>
    </submittedName>
</protein>
<evidence type="ECO:0000313" key="2">
    <source>
        <dbReference type="EMBL" id="ODN73532.1"/>
    </source>
</evidence>
<dbReference type="EMBL" id="AWGJ01000013">
    <property type="protein sequence ID" value="ODN73532.1"/>
    <property type="molecule type" value="Genomic_DNA"/>
</dbReference>
<feature type="region of interest" description="Disordered" evidence="1">
    <location>
        <begin position="40"/>
        <end position="113"/>
    </location>
</feature>
<feature type="compositionally biased region" description="Basic and acidic residues" evidence="1">
    <location>
        <begin position="82"/>
        <end position="91"/>
    </location>
</feature>
<keyword evidence="3" id="KW-1185">Reference proteome</keyword>
<sequence length="113" mass="13418">MKCRLRRRLCKAWVDERLFHSRILKLTSSIVSIHFKANRTRASARKKRRGPMRTTRLETLLEEDDDEVDVEDDDVNVEESDGEYKRPIFKQDEEDEDDVDKKADEGEEDFCIV</sequence>
<feature type="compositionally biased region" description="Basic residues" evidence="1">
    <location>
        <begin position="40"/>
        <end position="51"/>
    </location>
</feature>
<accession>A0A1E3HB13</accession>
<evidence type="ECO:0000256" key="1">
    <source>
        <dbReference type="SAM" id="MobiDB-lite"/>
    </source>
</evidence>
<reference evidence="2 3" key="1">
    <citation type="submission" date="2016-06" db="EMBL/GenBank/DDBJ databases">
        <title>Evolution of pathogenesis and genome organization in the Tremellales.</title>
        <authorList>
            <person name="Cuomo C."/>
            <person name="Litvintseva A."/>
            <person name="Heitman J."/>
            <person name="Chen Y."/>
            <person name="Sun S."/>
            <person name="Springer D."/>
            <person name="Dromer F."/>
            <person name="Young S."/>
            <person name="Zeng Q."/>
            <person name="Chapman S."/>
            <person name="Gujja S."/>
            <person name="Saif S."/>
            <person name="Birren B."/>
        </authorList>
    </citation>
    <scope>NUCLEOTIDE SEQUENCE [LARGE SCALE GENOMIC DNA]</scope>
    <source>
        <strain evidence="2 3">CBS 6039</strain>
    </source>
</reference>
<evidence type="ECO:0000313" key="3">
    <source>
        <dbReference type="Proteomes" id="UP000094065"/>
    </source>
</evidence>
<dbReference type="RefSeq" id="XP_018989444.1">
    <property type="nucleotide sequence ID" value="XM_019142873.1"/>
</dbReference>
<proteinExistence type="predicted"/>
<gene>
    <name evidence="2" type="ORF">L202_08033</name>
</gene>
<feature type="compositionally biased region" description="Acidic residues" evidence="1">
    <location>
        <begin position="60"/>
        <end position="81"/>
    </location>
</feature>
<organism evidence="2 3">
    <name type="scientific">Cryptococcus amylolentus CBS 6039</name>
    <dbReference type="NCBI Taxonomy" id="1295533"/>
    <lineage>
        <taxon>Eukaryota</taxon>
        <taxon>Fungi</taxon>
        <taxon>Dikarya</taxon>
        <taxon>Basidiomycota</taxon>
        <taxon>Agaricomycotina</taxon>
        <taxon>Tremellomycetes</taxon>
        <taxon>Tremellales</taxon>
        <taxon>Cryptococcaceae</taxon>
        <taxon>Cryptococcus</taxon>
    </lineage>
</organism>
<dbReference type="Proteomes" id="UP000094065">
    <property type="component" value="Unassembled WGS sequence"/>
</dbReference>